<protein>
    <submittedName>
        <fullName evidence="2">Uncharacterized protein</fullName>
    </submittedName>
</protein>
<name>A0A8W8IFC4_MAGGI</name>
<keyword evidence="1" id="KW-0732">Signal</keyword>
<dbReference type="EnsemblMetazoa" id="G13966.1">
    <property type="protein sequence ID" value="G13966.1:cds"/>
    <property type="gene ID" value="G13966"/>
</dbReference>
<accession>A0A8W8IFC4</accession>
<reference evidence="2" key="1">
    <citation type="submission" date="2022-08" db="UniProtKB">
        <authorList>
            <consortium name="EnsemblMetazoa"/>
        </authorList>
    </citation>
    <scope>IDENTIFICATION</scope>
    <source>
        <strain evidence="2">05x7-T-G4-1.051#20</strain>
    </source>
</reference>
<feature type="signal peptide" evidence="1">
    <location>
        <begin position="1"/>
        <end position="21"/>
    </location>
</feature>
<proteinExistence type="predicted"/>
<dbReference type="AlphaFoldDB" id="A0A8W8IFC4"/>
<evidence type="ECO:0000313" key="3">
    <source>
        <dbReference type="Proteomes" id="UP000005408"/>
    </source>
</evidence>
<dbReference type="Proteomes" id="UP000005408">
    <property type="component" value="Unassembled WGS sequence"/>
</dbReference>
<evidence type="ECO:0000313" key="2">
    <source>
        <dbReference type="EnsemblMetazoa" id="G13966.1:cds"/>
    </source>
</evidence>
<evidence type="ECO:0000256" key="1">
    <source>
        <dbReference type="SAM" id="SignalP"/>
    </source>
</evidence>
<feature type="chain" id="PRO_5036442363" evidence="1">
    <location>
        <begin position="22"/>
        <end position="92"/>
    </location>
</feature>
<organism evidence="2 3">
    <name type="scientific">Magallana gigas</name>
    <name type="common">Pacific oyster</name>
    <name type="synonym">Crassostrea gigas</name>
    <dbReference type="NCBI Taxonomy" id="29159"/>
    <lineage>
        <taxon>Eukaryota</taxon>
        <taxon>Metazoa</taxon>
        <taxon>Spiralia</taxon>
        <taxon>Lophotrochozoa</taxon>
        <taxon>Mollusca</taxon>
        <taxon>Bivalvia</taxon>
        <taxon>Autobranchia</taxon>
        <taxon>Pteriomorphia</taxon>
        <taxon>Ostreida</taxon>
        <taxon>Ostreoidea</taxon>
        <taxon>Ostreidae</taxon>
        <taxon>Magallana</taxon>
    </lineage>
</organism>
<sequence length="92" mass="10570">MRMELAIMLVLIAATPTKTNAESCKNMLQGYLTGQLSSALGAYQVDALRREFKSFTDVVEKSIKELRENMNSTVKSRKIKIFKVKFWSQFMK</sequence>
<keyword evidence="3" id="KW-1185">Reference proteome</keyword>